<dbReference type="InterPro" id="IPR019564">
    <property type="entry name" value="Sam37/metaxin_N"/>
</dbReference>
<dbReference type="Gene3D" id="1.20.1050.10">
    <property type="match status" value="1"/>
</dbReference>
<evidence type="ECO:0000256" key="7">
    <source>
        <dbReference type="ARBA" id="ARBA00023136"/>
    </source>
</evidence>
<comment type="subcellular location">
    <subcellularLocation>
        <location evidence="1">Mitochondrion outer membrane</location>
    </subcellularLocation>
</comment>
<dbReference type="GO" id="GO:0007005">
    <property type="term" value="P:mitochondrion organization"/>
    <property type="evidence" value="ECO:0007669"/>
    <property type="project" value="TreeGrafter"/>
</dbReference>
<dbReference type="AlphaFoldDB" id="A0AAD9QHA6"/>
<keyword evidence="6" id="KW-0496">Mitochondrion</keyword>
<keyword evidence="11" id="KW-1185">Reference proteome</keyword>
<evidence type="ECO:0000256" key="1">
    <source>
        <dbReference type="ARBA" id="ARBA00004294"/>
    </source>
</evidence>
<proteinExistence type="inferred from homology"/>
<dbReference type="Proteomes" id="UP001249851">
    <property type="component" value="Unassembled WGS sequence"/>
</dbReference>
<dbReference type="PANTHER" id="PTHR12289">
    <property type="entry name" value="METAXIN RELATED"/>
    <property type="match status" value="1"/>
</dbReference>
<dbReference type="InterPro" id="IPR036282">
    <property type="entry name" value="Glutathione-S-Trfase_C_sf"/>
</dbReference>
<dbReference type="SUPFAM" id="SSF47616">
    <property type="entry name" value="GST C-terminal domain-like"/>
    <property type="match status" value="1"/>
</dbReference>
<dbReference type="Pfam" id="PF10568">
    <property type="entry name" value="Tom37"/>
    <property type="match status" value="1"/>
</dbReference>
<dbReference type="EMBL" id="JARQWQ010000033">
    <property type="protein sequence ID" value="KAK2561326.1"/>
    <property type="molecule type" value="Genomic_DNA"/>
</dbReference>
<evidence type="ECO:0000259" key="8">
    <source>
        <dbReference type="Pfam" id="PF10568"/>
    </source>
</evidence>
<dbReference type="InterPro" id="IPR033468">
    <property type="entry name" value="Metaxin_GST"/>
</dbReference>
<evidence type="ECO:0000256" key="6">
    <source>
        <dbReference type="ARBA" id="ARBA00023128"/>
    </source>
</evidence>
<accession>A0AAD9QHA6</accession>
<evidence type="ECO:0000256" key="5">
    <source>
        <dbReference type="ARBA" id="ARBA00022927"/>
    </source>
</evidence>
<evidence type="ECO:0000259" key="9">
    <source>
        <dbReference type="Pfam" id="PF17171"/>
    </source>
</evidence>
<organism evidence="10 11">
    <name type="scientific">Acropora cervicornis</name>
    <name type="common">Staghorn coral</name>
    <dbReference type="NCBI Taxonomy" id="6130"/>
    <lineage>
        <taxon>Eukaryota</taxon>
        <taxon>Metazoa</taxon>
        <taxon>Cnidaria</taxon>
        <taxon>Anthozoa</taxon>
        <taxon>Hexacorallia</taxon>
        <taxon>Scleractinia</taxon>
        <taxon>Astrocoeniina</taxon>
        <taxon>Acroporidae</taxon>
        <taxon>Acropora</taxon>
    </lineage>
</organism>
<dbReference type="GO" id="GO:0001401">
    <property type="term" value="C:SAM complex"/>
    <property type="evidence" value="ECO:0007669"/>
    <property type="project" value="InterPro"/>
</dbReference>
<keyword evidence="7" id="KW-0472">Membrane</keyword>
<evidence type="ECO:0000256" key="2">
    <source>
        <dbReference type="ARBA" id="ARBA00009170"/>
    </source>
</evidence>
<comment type="caution">
    <text evidence="10">The sequence shown here is derived from an EMBL/GenBank/DDBJ whole genome shotgun (WGS) entry which is preliminary data.</text>
</comment>
<dbReference type="PANTHER" id="PTHR12289:SF38">
    <property type="entry name" value="METAXIN-2"/>
    <property type="match status" value="1"/>
</dbReference>
<keyword evidence="3" id="KW-0813">Transport</keyword>
<dbReference type="GO" id="GO:0015031">
    <property type="term" value="P:protein transport"/>
    <property type="evidence" value="ECO:0007669"/>
    <property type="project" value="UniProtKB-KW"/>
</dbReference>
<gene>
    <name evidence="10" type="ORF">P5673_015822</name>
</gene>
<name>A0AAD9QHA6_ACRCE</name>
<reference evidence="10" key="1">
    <citation type="journal article" date="2023" name="G3 (Bethesda)">
        <title>Whole genome assembly and annotation of the endangered Caribbean coral Acropora cervicornis.</title>
        <authorList>
            <person name="Selwyn J.D."/>
            <person name="Vollmer S.V."/>
        </authorList>
    </citation>
    <scope>NUCLEOTIDE SEQUENCE</scope>
    <source>
        <strain evidence="10">K2</strain>
    </source>
</reference>
<dbReference type="InterPro" id="IPR050931">
    <property type="entry name" value="Mito_Protein_Transport_Metaxin"/>
</dbReference>
<evidence type="ECO:0000256" key="4">
    <source>
        <dbReference type="ARBA" id="ARBA00022787"/>
    </source>
</evidence>
<sequence>MAARGPVEEAVIAAMSVEQGVWPESVELYEPRKDAALCRSTEAYLRFCGLAHEVKSRRNAEFMSPTGNVPFLRAKEELVCDFSGITAYIESKASTVSPSHTLGGESLGFSTSQDFEVKDRASLRAYLSLVENSLYPAELYMLWWKKDWAARTRQHYGSQFSAPLNLILSYKKQWKVLKEFQQTCQALSEKLGKNRFFINDRPTELDALVFGHLHSVLTRYLPDNSLSSIIKEYKNLEDFVMTILREYFH</sequence>
<evidence type="ECO:0000313" key="11">
    <source>
        <dbReference type="Proteomes" id="UP001249851"/>
    </source>
</evidence>
<keyword evidence="5" id="KW-0653">Protein transport</keyword>
<dbReference type="Pfam" id="PF17171">
    <property type="entry name" value="GST_C_6"/>
    <property type="match status" value="1"/>
</dbReference>
<keyword evidence="4" id="KW-1000">Mitochondrion outer membrane</keyword>
<comment type="similarity">
    <text evidence="2">Belongs to the metaxin family.</text>
</comment>
<evidence type="ECO:0000256" key="3">
    <source>
        <dbReference type="ARBA" id="ARBA00022448"/>
    </source>
</evidence>
<protein>
    <submittedName>
        <fullName evidence="10">Metaxin-2</fullName>
    </submittedName>
</protein>
<feature type="domain" description="Mitochondrial outer membrane transport complex Sam37/metaxin N-terminal" evidence="8">
    <location>
        <begin position="38"/>
        <end position="173"/>
    </location>
</feature>
<reference evidence="10" key="2">
    <citation type="journal article" date="2023" name="Science">
        <title>Genomic signatures of disease resistance in endangered staghorn corals.</title>
        <authorList>
            <person name="Vollmer S.V."/>
            <person name="Selwyn J.D."/>
            <person name="Despard B.A."/>
            <person name="Roesel C.L."/>
        </authorList>
    </citation>
    <scope>NUCLEOTIDE SEQUENCE</scope>
    <source>
        <strain evidence="10">K2</strain>
    </source>
</reference>
<feature type="domain" description="Metaxin glutathione S-transferase" evidence="9">
    <location>
        <begin position="181"/>
        <end position="242"/>
    </location>
</feature>
<evidence type="ECO:0000313" key="10">
    <source>
        <dbReference type="EMBL" id="KAK2561326.1"/>
    </source>
</evidence>